<comment type="caution">
    <text evidence="1">The sequence shown here is derived from an EMBL/GenBank/DDBJ whole genome shotgun (WGS) entry which is preliminary data.</text>
</comment>
<sequence>MEEFYSKVDRNLGDSHVKKICEHLLNFSEDSKTSWDKLKKLHTETQKVFLESDIPQRKLTPLPKSKKSV</sequence>
<gene>
    <name evidence="1" type="ORF">CAMP_LOCUS5080</name>
</gene>
<evidence type="ECO:0000313" key="2">
    <source>
        <dbReference type="Proteomes" id="UP001152747"/>
    </source>
</evidence>
<evidence type="ECO:0000313" key="1">
    <source>
        <dbReference type="EMBL" id="CAI5442443.1"/>
    </source>
</evidence>
<accession>A0A9P1ICR3</accession>
<dbReference type="EMBL" id="CANHGI010000002">
    <property type="protein sequence ID" value="CAI5442443.1"/>
    <property type="molecule type" value="Genomic_DNA"/>
</dbReference>
<keyword evidence="2" id="KW-1185">Reference proteome</keyword>
<dbReference type="Proteomes" id="UP001152747">
    <property type="component" value="Unassembled WGS sequence"/>
</dbReference>
<name>A0A9P1ICR3_9PELO</name>
<reference evidence="1" key="1">
    <citation type="submission" date="2022-11" db="EMBL/GenBank/DDBJ databases">
        <authorList>
            <person name="Kikuchi T."/>
        </authorList>
    </citation>
    <scope>NUCLEOTIDE SEQUENCE</scope>
    <source>
        <strain evidence="1">PS1010</strain>
    </source>
</reference>
<proteinExistence type="predicted"/>
<organism evidence="1 2">
    <name type="scientific">Caenorhabditis angaria</name>
    <dbReference type="NCBI Taxonomy" id="860376"/>
    <lineage>
        <taxon>Eukaryota</taxon>
        <taxon>Metazoa</taxon>
        <taxon>Ecdysozoa</taxon>
        <taxon>Nematoda</taxon>
        <taxon>Chromadorea</taxon>
        <taxon>Rhabditida</taxon>
        <taxon>Rhabditina</taxon>
        <taxon>Rhabditomorpha</taxon>
        <taxon>Rhabditoidea</taxon>
        <taxon>Rhabditidae</taxon>
        <taxon>Peloderinae</taxon>
        <taxon>Caenorhabditis</taxon>
    </lineage>
</organism>
<dbReference type="AlphaFoldDB" id="A0A9P1ICR3"/>
<protein>
    <submittedName>
        <fullName evidence="1">Uncharacterized protein</fullName>
    </submittedName>
</protein>